<dbReference type="InterPro" id="IPR049940">
    <property type="entry name" value="GluQ/Sye"/>
</dbReference>
<dbReference type="Pfam" id="PF19269">
    <property type="entry name" value="Anticodon_2"/>
    <property type="match status" value="1"/>
</dbReference>
<evidence type="ECO:0000259" key="9">
    <source>
        <dbReference type="Pfam" id="PF00749"/>
    </source>
</evidence>
<evidence type="ECO:0000256" key="6">
    <source>
        <dbReference type="ARBA" id="ARBA00022917"/>
    </source>
</evidence>
<dbReference type="EMBL" id="CP025544">
    <property type="protein sequence ID" value="AXK60531.1"/>
    <property type="molecule type" value="Genomic_DNA"/>
</dbReference>
<keyword evidence="12" id="KW-1185">Reference proteome</keyword>
<dbReference type="KEGG" id="cdes:C0J27_02110"/>
<dbReference type="Gene3D" id="3.40.50.620">
    <property type="entry name" value="HUPs"/>
    <property type="match status" value="1"/>
</dbReference>
<keyword evidence="5 8" id="KW-0067">ATP-binding</keyword>
<evidence type="ECO:0000313" key="11">
    <source>
        <dbReference type="EMBL" id="AXK60531.1"/>
    </source>
</evidence>
<dbReference type="AlphaFoldDB" id="A0A345ZB64"/>
<dbReference type="GO" id="GO:0006424">
    <property type="term" value="P:glutamyl-tRNA aminoacylation"/>
    <property type="evidence" value="ECO:0007669"/>
    <property type="project" value="UniProtKB-UniRule"/>
</dbReference>
<comment type="catalytic activity">
    <reaction evidence="8">
        <text>tRNA(Glu) + L-glutamate + ATP = L-glutamyl-tRNA(Glu) + AMP + diphosphate</text>
        <dbReference type="Rhea" id="RHEA:23540"/>
        <dbReference type="Rhea" id="RHEA-COMP:9663"/>
        <dbReference type="Rhea" id="RHEA-COMP:9680"/>
        <dbReference type="ChEBI" id="CHEBI:29985"/>
        <dbReference type="ChEBI" id="CHEBI:30616"/>
        <dbReference type="ChEBI" id="CHEBI:33019"/>
        <dbReference type="ChEBI" id="CHEBI:78442"/>
        <dbReference type="ChEBI" id="CHEBI:78520"/>
        <dbReference type="ChEBI" id="CHEBI:456215"/>
        <dbReference type="EC" id="6.1.1.17"/>
    </reaction>
</comment>
<keyword evidence="1 8" id="KW-0436">Ligase</keyword>
<dbReference type="PRINTS" id="PR00987">
    <property type="entry name" value="TRNASYNTHGLU"/>
</dbReference>
<protein>
    <recommendedName>
        <fullName evidence="8">Glutamate--tRNA ligase</fullName>
        <ecNumber evidence="8">6.1.1.17</ecNumber>
    </recommendedName>
    <alternativeName>
        <fullName evidence="8">Glutamyl-tRNA synthetase</fullName>
        <shortName evidence="8">GluRS</shortName>
    </alternativeName>
</protein>
<feature type="domain" description="Glutamyl/glutaminyl-tRNA synthetase class Ib catalytic" evidence="9">
    <location>
        <begin position="5"/>
        <end position="319"/>
    </location>
</feature>
<dbReference type="InterPro" id="IPR020751">
    <property type="entry name" value="aa-tRNA-synth_I_codon-bd_sub2"/>
</dbReference>
<reference evidence="11 12" key="1">
    <citation type="submission" date="2017-12" db="EMBL/GenBank/DDBJ databases">
        <title>Chromulinavorax destructans is a abundant pathogen of dominant heterotrophic picoflagllates.</title>
        <authorList>
            <person name="Deeg C.M."/>
            <person name="Zimmer M."/>
            <person name="Suttle C.A."/>
        </authorList>
    </citation>
    <scope>NUCLEOTIDE SEQUENCE [LARGE SCALE GENOMIC DNA]</scope>
    <source>
        <strain evidence="11 12">SeV1</strain>
    </source>
</reference>
<keyword evidence="2" id="KW-0479">Metal-binding</keyword>
<dbReference type="PANTHER" id="PTHR43311">
    <property type="entry name" value="GLUTAMATE--TRNA LIGASE"/>
    <property type="match status" value="1"/>
</dbReference>
<dbReference type="NCBIfam" id="TIGR00464">
    <property type="entry name" value="gltX_bact"/>
    <property type="match status" value="1"/>
</dbReference>
<evidence type="ECO:0000313" key="12">
    <source>
        <dbReference type="Proteomes" id="UP000254834"/>
    </source>
</evidence>
<sequence>MNKNRVRFAPSPTGTMHIGNVRTSLLNYIFALKTHGTFILRIEDTDTQRNVDPQAQQIMHHLAWLGMSYQEGPIIGGPYAPYYQSERHDIYQKNLEILQATNSVYRCFCTQEELEIKRNRQIALKNPPRYDRTCTKLSAADIQKKLDAAVPFVWRMKVDETKTIQFQDLGCGTLTFDLKNFSDFALTRADGTFTFMFANCIDDIEMKITHILRGQDHQTNSVGQIAIMLAMGHPIPVFWHLPILFNVTGKKLSKRDQGFSLEDLKNEGFLPQAIVNYLGIIGASFEQEILSMEQLADAYNFDNMHTSNQIKYDIEKLRWVNHKWIARTALADLVQLCKPFLAKKYDISTMSDEKLSILIQSVQTDIIILEDITTLLGFYFTPPVVTPEQMNNAIVDLATQAKLQIIFNDLKNSITFEAFLNTAKQQAQAEQIAMKDFFSFVRLKITGSPKGLGIAELEKCLGFEEIKKRICS</sequence>
<dbReference type="EC" id="6.1.1.17" evidence="8"/>
<evidence type="ECO:0000256" key="8">
    <source>
        <dbReference type="HAMAP-Rule" id="MF_00022"/>
    </source>
</evidence>
<comment type="subunit">
    <text evidence="8">Monomer.</text>
</comment>
<comment type="caution">
    <text evidence="8">Lacks conserved residue(s) required for the propagation of feature annotation.</text>
</comment>
<comment type="similarity">
    <text evidence="8">Belongs to the class-I aminoacyl-tRNA synthetase family. Glutamate--tRNA ligase type 1 subfamily.</text>
</comment>
<keyword evidence="7 8" id="KW-0030">Aminoacyl-tRNA synthetase</keyword>
<dbReference type="InterPro" id="IPR004527">
    <property type="entry name" value="Glu-tRNA-ligase_bac/mito"/>
</dbReference>
<feature type="binding site" evidence="8">
    <location>
        <position position="254"/>
    </location>
    <ligand>
        <name>ATP</name>
        <dbReference type="ChEBI" id="CHEBI:30616"/>
    </ligand>
</feature>
<dbReference type="PROSITE" id="PS00178">
    <property type="entry name" value="AA_TRNA_LIGASE_I"/>
    <property type="match status" value="1"/>
</dbReference>
<feature type="short sequence motif" description="'KMSKS' region" evidence="8">
    <location>
        <begin position="251"/>
        <end position="255"/>
    </location>
</feature>
<dbReference type="PANTHER" id="PTHR43311:SF1">
    <property type="entry name" value="GLUTAMYL-Q TRNA(ASP) SYNTHETASE"/>
    <property type="match status" value="1"/>
</dbReference>
<proteinExistence type="inferred from homology"/>
<accession>A0A345ZB64</accession>
<keyword evidence="3 8" id="KW-0547">Nucleotide-binding</keyword>
<evidence type="ECO:0000256" key="3">
    <source>
        <dbReference type="ARBA" id="ARBA00022741"/>
    </source>
</evidence>
<comment type="function">
    <text evidence="8">Catalyzes the attachment of glutamate to tRNA(Glu) in a two-step reaction: glutamate is first activated by ATP to form Glu-AMP and then transferred to the acceptor end of tRNA(Glu).</text>
</comment>
<dbReference type="Gene3D" id="1.10.10.350">
    <property type="match status" value="1"/>
</dbReference>
<dbReference type="OrthoDB" id="9807503at2"/>
<name>A0A345ZB64_9BACT</name>
<feature type="domain" description="Aminoacyl-tRNA synthetase class I anticodon-binding" evidence="10">
    <location>
        <begin position="333"/>
        <end position="470"/>
    </location>
</feature>
<dbReference type="SUPFAM" id="SSF48163">
    <property type="entry name" value="An anticodon-binding domain of class I aminoacyl-tRNA synthetases"/>
    <property type="match status" value="1"/>
</dbReference>
<dbReference type="InterPro" id="IPR014729">
    <property type="entry name" value="Rossmann-like_a/b/a_fold"/>
</dbReference>
<feature type="short sequence motif" description="'HIGH' region" evidence="8">
    <location>
        <begin position="10"/>
        <end position="20"/>
    </location>
</feature>
<dbReference type="GO" id="GO:0005829">
    <property type="term" value="C:cytosol"/>
    <property type="evidence" value="ECO:0007669"/>
    <property type="project" value="TreeGrafter"/>
</dbReference>
<dbReference type="InterPro" id="IPR045462">
    <property type="entry name" value="aa-tRNA-synth_I_cd-bd"/>
</dbReference>
<dbReference type="Pfam" id="PF00749">
    <property type="entry name" value="tRNA-synt_1c"/>
    <property type="match status" value="1"/>
</dbReference>
<comment type="subcellular location">
    <subcellularLocation>
        <location evidence="8">Cytoplasm</location>
    </subcellularLocation>
</comment>
<dbReference type="InterPro" id="IPR008925">
    <property type="entry name" value="aa_tRNA-synth_I_cd-bd_sf"/>
</dbReference>
<evidence type="ECO:0000256" key="5">
    <source>
        <dbReference type="ARBA" id="ARBA00022840"/>
    </source>
</evidence>
<dbReference type="RefSeq" id="WP_115585546.1">
    <property type="nucleotide sequence ID" value="NZ_CP025544.1"/>
</dbReference>
<keyword evidence="6 8" id="KW-0648">Protein biosynthesis</keyword>
<dbReference type="InterPro" id="IPR020058">
    <property type="entry name" value="Glu/Gln-tRNA-synth_Ib_cat-dom"/>
</dbReference>
<evidence type="ECO:0000259" key="10">
    <source>
        <dbReference type="Pfam" id="PF19269"/>
    </source>
</evidence>
<evidence type="ECO:0000256" key="1">
    <source>
        <dbReference type="ARBA" id="ARBA00022598"/>
    </source>
</evidence>
<evidence type="ECO:0000256" key="4">
    <source>
        <dbReference type="ARBA" id="ARBA00022833"/>
    </source>
</evidence>
<keyword evidence="8" id="KW-0963">Cytoplasm</keyword>
<dbReference type="GO" id="GO:0000049">
    <property type="term" value="F:tRNA binding"/>
    <property type="evidence" value="ECO:0007669"/>
    <property type="project" value="InterPro"/>
</dbReference>
<gene>
    <name evidence="8" type="primary">gltX</name>
    <name evidence="11" type="ORF">C0J27_02110</name>
</gene>
<dbReference type="InterPro" id="IPR001412">
    <property type="entry name" value="aa-tRNA-synth_I_CS"/>
</dbReference>
<dbReference type="HAMAP" id="MF_00022">
    <property type="entry name" value="Glu_tRNA_synth_type1"/>
    <property type="match status" value="1"/>
</dbReference>
<organism evidence="11 12">
    <name type="scientific">Candidatus Chromulinivorax destructor</name>
    <dbReference type="NCBI Taxonomy" id="2066483"/>
    <lineage>
        <taxon>Bacteria</taxon>
        <taxon>Candidatus Babelota</taxon>
        <taxon>Candidatus Babeliae</taxon>
        <taxon>Candidatus Babeliales</taxon>
        <taxon>Candidatus Chromulinivoraceae</taxon>
        <taxon>Candidatus Chromulinivorax</taxon>
    </lineage>
</organism>
<dbReference type="GO" id="GO:0005524">
    <property type="term" value="F:ATP binding"/>
    <property type="evidence" value="ECO:0007669"/>
    <property type="project" value="UniProtKB-UniRule"/>
</dbReference>
<evidence type="ECO:0000256" key="7">
    <source>
        <dbReference type="ARBA" id="ARBA00023146"/>
    </source>
</evidence>
<dbReference type="Proteomes" id="UP000254834">
    <property type="component" value="Chromosome"/>
</dbReference>
<dbReference type="InterPro" id="IPR000924">
    <property type="entry name" value="Glu/Gln-tRNA-synth"/>
</dbReference>
<keyword evidence="4" id="KW-0862">Zinc</keyword>
<dbReference type="SUPFAM" id="SSF52374">
    <property type="entry name" value="Nucleotidylyl transferase"/>
    <property type="match status" value="1"/>
</dbReference>
<evidence type="ECO:0000256" key="2">
    <source>
        <dbReference type="ARBA" id="ARBA00022723"/>
    </source>
</evidence>
<dbReference type="GO" id="GO:0004818">
    <property type="term" value="F:glutamate-tRNA ligase activity"/>
    <property type="evidence" value="ECO:0007669"/>
    <property type="project" value="UniProtKB-UniRule"/>
</dbReference>